<dbReference type="GO" id="GO:0008234">
    <property type="term" value="F:cysteine-type peptidase activity"/>
    <property type="evidence" value="ECO:0007669"/>
    <property type="project" value="UniProtKB-KW"/>
</dbReference>
<keyword evidence="2" id="KW-0645">Protease</keyword>
<keyword evidence="4" id="KW-0788">Thiol protease</keyword>
<dbReference type="InterPro" id="IPR038765">
    <property type="entry name" value="Papain-like_cys_pep_sf"/>
</dbReference>
<evidence type="ECO:0000256" key="5">
    <source>
        <dbReference type="SAM" id="MobiDB-lite"/>
    </source>
</evidence>
<feature type="domain" description="NlpC/P60" evidence="6">
    <location>
        <begin position="130"/>
        <end position="200"/>
    </location>
</feature>
<proteinExistence type="inferred from homology"/>
<dbReference type="InterPro" id="IPR000064">
    <property type="entry name" value="NLP_P60_dom"/>
</dbReference>
<evidence type="ECO:0000313" key="7">
    <source>
        <dbReference type="EMBL" id="HIW98568.1"/>
    </source>
</evidence>
<feature type="non-terminal residue" evidence="7">
    <location>
        <position position="200"/>
    </location>
</feature>
<feature type="region of interest" description="Disordered" evidence="5">
    <location>
        <begin position="50"/>
        <end position="135"/>
    </location>
</feature>
<evidence type="ECO:0000256" key="4">
    <source>
        <dbReference type="ARBA" id="ARBA00022807"/>
    </source>
</evidence>
<accession>A0A9D1S0Z1</accession>
<dbReference type="PROSITE" id="PS51935">
    <property type="entry name" value="NLPC_P60"/>
    <property type="match status" value="1"/>
</dbReference>
<evidence type="ECO:0000313" key="8">
    <source>
        <dbReference type="Proteomes" id="UP000824151"/>
    </source>
</evidence>
<evidence type="ECO:0000256" key="3">
    <source>
        <dbReference type="ARBA" id="ARBA00022801"/>
    </source>
</evidence>
<evidence type="ECO:0000259" key="6">
    <source>
        <dbReference type="PROSITE" id="PS51935"/>
    </source>
</evidence>
<keyword evidence="3" id="KW-0378">Hydrolase</keyword>
<comment type="caution">
    <text evidence="7">The sequence shown here is derived from an EMBL/GenBank/DDBJ whole genome shotgun (WGS) entry which is preliminary data.</text>
</comment>
<dbReference type="GO" id="GO:0006508">
    <property type="term" value="P:proteolysis"/>
    <property type="evidence" value="ECO:0007669"/>
    <property type="project" value="UniProtKB-KW"/>
</dbReference>
<reference evidence="7" key="1">
    <citation type="journal article" date="2021" name="PeerJ">
        <title>Extensive microbial diversity within the chicken gut microbiome revealed by metagenomics and culture.</title>
        <authorList>
            <person name="Gilroy R."/>
            <person name="Ravi A."/>
            <person name="Getino M."/>
            <person name="Pursley I."/>
            <person name="Horton D.L."/>
            <person name="Alikhan N.F."/>
            <person name="Baker D."/>
            <person name="Gharbi K."/>
            <person name="Hall N."/>
            <person name="Watson M."/>
            <person name="Adriaenssens E.M."/>
            <person name="Foster-Nyarko E."/>
            <person name="Jarju S."/>
            <person name="Secka A."/>
            <person name="Antonio M."/>
            <person name="Oren A."/>
            <person name="Chaudhuri R.R."/>
            <person name="La Ragione R."/>
            <person name="Hildebrand F."/>
            <person name="Pallen M.J."/>
        </authorList>
    </citation>
    <scope>NUCLEOTIDE SEQUENCE</scope>
    <source>
        <strain evidence="7">ChiHejej3B27-3195</strain>
    </source>
</reference>
<gene>
    <name evidence="7" type="ORF">H9871_00325</name>
</gene>
<name>A0A9D1S0Z1_9MICC</name>
<dbReference type="InterPro" id="IPR051202">
    <property type="entry name" value="Peptidase_C40"/>
</dbReference>
<dbReference type="AlphaFoldDB" id="A0A9D1S0Z1"/>
<feature type="region of interest" description="Disordered" evidence="5">
    <location>
        <begin position="1"/>
        <end position="28"/>
    </location>
</feature>
<reference evidence="7" key="2">
    <citation type="submission" date="2021-04" db="EMBL/GenBank/DDBJ databases">
        <authorList>
            <person name="Gilroy R."/>
        </authorList>
    </citation>
    <scope>NUCLEOTIDE SEQUENCE</scope>
    <source>
        <strain evidence="7">ChiHejej3B27-3195</strain>
    </source>
</reference>
<protein>
    <submittedName>
        <fullName evidence="7">C40 family peptidase</fullName>
    </submittedName>
</protein>
<evidence type="ECO:0000256" key="1">
    <source>
        <dbReference type="ARBA" id="ARBA00007074"/>
    </source>
</evidence>
<dbReference type="Proteomes" id="UP000824151">
    <property type="component" value="Unassembled WGS sequence"/>
</dbReference>
<dbReference type="SUPFAM" id="SSF54001">
    <property type="entry name" value="Cysteine proteinases"/>
    <property type="match status" value="1"/>
</dbReference>
<evidence type="ECO:0000256" key="2">
    <source>
        <dbReference type="ARBA" id="ARBA00022670"/>
    </source>
</evidence>
<dbReference type="Gene3D" id="3.90.1720.10">
    <property type="entry name" value="endopeptidase domain like (from Nostoc punctiforme)"/>
    <property type="match status" value="1"/>
</dbReference>
<dbReference type="EMBL" id="DXGD01000015">
    <property type="protein sequence ID" value="HIW98568.1"/>
    <property type="molecule type" value="Genomic_DNA"/>
</dbReference>
<sequence length="200" mass="20502">MTDTTFVSRRERRRQAKPSLARAVVNNTGPLGRGAAVAVAASGLVITSGAAASASGPGGPDEGRDYSSVEVPTTEYTEDYTAEQSADYGAEQDLDYSAEQAVETEDVSQDGGEAGDVVPASNTSESPSGGTGDQSVVAAAYDGIDTPYVWGGKGPSGWDCSGFASHAYAQAGKDIPSNTYAMMDSMEQVSEPSPGDLVIQ</sequence>
<organism evidence="7 8">
    <name type="scientific">Candidatus Nesterenkonia stercoripullorum</name>
    <dbReference type="NCBI Taxonomy" id="2838701"/>
    <lineage>
        <taxon>Bacteria</taxon>
        <taxon>Bacillati</taxon>
        <taxon>Actinomycetota</taxon>
        <taxon>Actinomycetes</taxon>
        <taxon>Micrococcales</taxon>
        <taxon>Micrococcaceae</taxon>
        <taxon>Nesterenkonia</taxon>
    </lineage>
</organism>
<dbReference type="PANTHER" id="PTHR47053:SF1">
    <property type="entry name" value="MUREIN DD-ENDOPEPTIDASE MEPH-RELATED"/>
    <property type="match status" value="1"/>
</dbReference>
<dbReference type="PANTHER" id="PTHR47053">
    <property type="entry name" value="MUREIN DD-ENDOPEPTIDASE MEPH-RELATED"/>
    <property type="match status" value="1"/>
</dbReference>
<dbReference type="Pfam" id="PF00877">
    <property type="entry name" value="NLPC_P60"/>
    <property type="match status" value="1"/>
</dbReference>
<feature type="compositionally biased region" description="Acidic residues" evidence="5">
    <location>
        <begin position="90"/>
        <end position="108"/>
    </location>
</feature>
<comment type="similarity">
    <text evidence="1">Belongs to the peptidase C40 family.</text>
</comment>